<keyword evidence="3" id="KW-0678">Repressor</keyword>
<feature type="region of interest" description="Disordered" evidence="8">
    <location>
        <begin position="1"/>
        <end position="153"/>
    </location>
</feature>
<dbReference type="OrthoDB" id="75376at2759"/>
<comment type="similarity">
    <text evidence="2">Belongs to the Mediator complex subunit 12 family.</text>
</comment>
<evidence type="ECO:0000256" key="1">
    <source>
        <dbReference type="ARBA" id="ARBA00004123"/>
    </source>
</evidence>
<gene>
    <name evidence="10" type="ORF">H310_14323</name>
</gene>
<feature type="compositionally biased region" description="Low complexity" evidence="8">
    <location>
        <begin position="123"/>
        <end position="142"/>
    </location>
</feature>
<evidence type="ECO:0000256" key="3">
    <source>
        <dbReference type="ARBA" id="ARBA00022491"/>
    </source>
</evidence>
<dbReference type="PANTHER" id="PTHR46567:SF1">
    <property type="entry name" value="MEDIATOR OF RNA POLYMERASE II TRANSCRIPTION SUBUNIT 12"/>
    <property type="match status" value="1"/>
</dbReference>
<dbReference type="Pfam" id="PF12145">
    <property type="entry name" value="Med12-LCEWAV"/>
    <property type="match status" value="1"/>
</dbReference>
<keyword evidence="4" id="KW-0805">Transcription regulation</keyword>
<evidence type="ECO:0000259" key="9">
    <source>
        <dbReference type="Pfam" id="PF12145"/>
    </source>
</evidence>
<keyword evidence="6" id="KW-0804">Transcription</keyword>
<name>A0A024TBL4_9STRA</name>
<evidence type="ECO:0000256" key="8">
    <source>
        <dbReference type="SAM" id="MobiDB-lite"/>
    </source>
</evidence>
<feature type="compositionally biased region" description="Polar residues" evidence="8">
    <location>
        <begin position="73"/>
        <end position="116"/>
    </location>
</feature>
<accession>A0A024TBL4</accession>
<evidence type="ECO:0000256" key="6">
    <source>
        <dbReference type="ARBA" id="ARBA00023163"/>
    </source>
</evidence>
<organism evidence="10">
    <name type="scientific">Aphanomyces invadans</name>
    <dbReference type="NCBI Taxonomy" id="157072"/>
    <lineage>
        <taxon>Eukaryota</taxon>
        <taxon>Sar</taxon>
        <taxon>Stramenopiles</taxon>
        <taxon>Oomycota</taxon>
        <taxon>Saprolegniomycetes</taxon>
        <taxon>Saprolegniales</taxon>
        <taxon>Verrucalvaceae</taxon>
        <taxon>Aphanomyces</taxon>
    </lineage>
</organism>
<reference evidence="10" key="1">
    <citation type="submission" date="2013-12" db="EMBL/GenBank/DDBJ databases">
        <title>The Genome Sequence of Aphanomyces invadans NJM9701.</title>
        <authorList>
            <consortium name="The Broad Institute Genomics Platform"/>
            <person name="Russ C."/>
            <person name="Tyler B."/>
            <person name="van West P."/>
            <person name="Dieguez-Uribeondo J."/>
            <person name="Young S.K."/>
            <person name="Zeng Q."/>
            <person name="Gargeya S."/>
            <person name="Fitzgerald M."/>
            <person name="Abouelleil A."/>
            <person name="Alvarado L."/>
            <person name="Chapman S.B."/>
            <person name="Gainer-Dewar J."/>
            <person name="Goldberg J."/>
            <person name="Griggs A."/>
            <person name="Gujja S."/>
            <person name="Hansen M."/>
            <person name="Howarth C."/>
            <person name="Imamovic A."/>
            <person name="Ireland A."/>
            <person name="Larimer J."/>
            <person name="McCowan C."/>
            <person name="Murphy C."/>
            <person name="Pearson M."/>
            <person name="Poon T.W."/>
            <person name="Priest M."/>
            <person name="Roberts A."/>
            <person name="Saif S."/>
            <person name="Shea T."/>
            <person name="Sykes S."/>
            <person name="Wortman J."/>
            <person name="Nusbaum C."/>
            <person name="Birren B."/>
        </authorList>
    </citation>
    <scope>NUCLEOTIDE SEQUENCE [LARGE SCALE GENOMIC DNA]</scope>
    <source>
        <strain evidence="10">NJM9701</strain>
    </source>
</reference>
<dbReference type="EMBL" id="KI914017">
    <property type="protein sequence ID" value="ETV90986.1"/>
    <property type="molecule type" value="Genomic_DNA"/>
</dbReference>
<dbReference type="STRING" id="157072.A0A024TBL4"/>
<dbReference type="GeneID" id="20091373"/>
<dbReference type="PANTHER" id="PTHR46567">
    <property type="entry name" value="MEDIATOR OF RNA POLYMERASE II TRANSCRIPTION SUBUNIT 12"/>
    <property type="match status" value="1"/>
</dbReference>
<sequence length="1962" mass="217752">MEPPETLPYRPPPSSSSPRSTVASSSHSSRPLQGPTPPTTTSMNTSRSAYPPPPASSSSSHRGSGRNSTSGGNLTANQGAPGSSTSTNRESAAPSGRNTSQGDADNHLNASRSMSTSRHDTNGSSSRRSSGTSSGPLSCTTSRSAIDSSRPPMFLSTLGHRLRERHTLLEMNRFRSHAVSADEAMTMDHATNVLGMDARFIKDSSTPMLTARLALVPGVFPTHNDNDEEKYHFFAKRRATYVAPLPRGLGPMPSSWHRQYALFPDTPPLFDRLGPLLLESSAAAAAAPRKKKGLSTDSFLDYLVRQVRRFDPATSHLWMTELAKGHVSIPALVQSFGGIPFEQWRASPEAKCPLLDVVAKYKIGMLEASWFIRINVIYQELNEMRRDRDRRVGDWFFHPKRFQRRAFEWTEQLLGCLHRTARQCFAQRIRGTRVKKKIPGAIKRVRASWTESTAAIADDAKPHAIATSSDDTFRYFLQLAEYHFELGLLDRSRFFTGILSLYQKSLLLSEKSPIQDGMFWSVLPMPVNQLFLVLGLLIKLLPDLLRDSSATKLLVKITLAHFQVVVPPRDDVAMGCPHHERLVVALCDILRRVLHLGADHLVQVKDDVLKLWPPFVLTEQFYPGPAEDQAVRQAELVQLQRTFAHVWARKARLAEFHASISRRRKKEAANDKAFAFVPVDKRLRNEVDVIEILDEFHGGNSTVEVADIYKLIFEDKGAAAAATSVDAHAIVTICEWAVTIHRAQEFKYITAAYLFEMRNDAILEHRSTDVESSMHEAALQDTLVWFLKTYEPQHAVEMTAVIDLFSLLIRRRLFVFEAFVESVAIVCRSTQATSPTGDAKALRPSSVLCQAKFQFEFGPTKGGFHIDRLRDLSQTDRLRLYLWQLPRGDHPLTRELSMELAIDNDEYVRSTWMELVYVIRSDIKRSRALERVMILSHQVFQLSNVGAPPDGAASAHDVVVAELDQMTKIFELCSLVKKLSGHDKGRFAVWLVRHVYEIPTDFFVLNELNTVEHVLRMTCVLLELTDVLSLLQLLIHFLRHAPVYVVKSVVLPIVDRHHGTFYACHDILSLIQAFEYRCSAFRAAGLDPDDASQTIALFICRIYQRHSKALDKALQALHLHSPPEVLTKAFFTLLKDDSKAAKDAKDVVCLEGVNQKFAFPKDKDAMPADLHDVMTNVFAALQRPTKTAAPAAFTTIMGTVDKHDMTCRDQGVDDAVHAILTFGPLTSQQRIFIFRVVLTEVMDKWVSLLHTATSRITNGGGGAAAHQQSIYVLVPQYMHRCVYVLRDVIDGHDESERKLMRDTLLTWLHKEVIVAFNGAEPTPKGQVDKPKTKNVFVKHSATDSSGKDAFAANLKGHLDKVQYGLKLFLMTLVVHGIVDLTQVLRFVLVPGFPKKNASAAAAPRAENRTLSNQILSMTLAFHLLGDAPPQFAKLGHNVFANFEDPLIKDYWRYLRSMVPCTVMFPFVFLLCQMSYYWSAESNALQPRQERGVLASTLLFDCTNDVVVREIIFADKSVKDRHVLKDNGDAWFMAVLLKLLWRPLNSPAELSTNRIDLLRADEIFAGITKWSLHRGGAIYLEVEVKRKHIKVTKRAKGPPSAVVEAAPPPAKVPVVVAGDAAAAYYQARLDTMPPPSAAPHKLDDKASASDKIGALIVHRLFAPCVRPVFVAPPSSDAVVNSAIESQLAAREAADAAVANLYASTLCSIYTGHGTPAHSTAASYVIATSIITAAVARALEALEADAQTTTDDQYLHTFNGSIVAVFLRRVLSSHGSPNNLFLRYMRSMKGQLEALLHSSQSADAATPSTAYVAALRRKIALRLQLVSITASMSASPCPHRNGIVKLLFSMLGTAVVADSATLFEWILDLIPVIPSTVFADRHCEDLVRQLNLPPPLARRVFAVFPKSIYGAQPIPATTTTTGWMKVDPWALLDGVPDLPSRGVAMADLVPVAKRPRHGIKSSPV</sequence>
<evidence type="ECO:0000256" key="5">
    <source>
        <dbReference type="ARBA" id="ARBA00023159"/>
    </source>
</evidence>
<dbReference type="eggNOG" id="ENOG502QQPJ">
    <property type="taxonomic scope" value="Eukaryota"/>
</dbReference>
<evidence type="ECO:0000256" key="7">
    <source>
        <dbReference type="ARBA" id="ARBA00023242"/>
    </source>
</evidence>
<dbReference type="GO" id="GO:0005634">
    <property type="term" value="C:nucleus"/>
    <property type="evidence" value="ECO:0007669"/>
    <property type="project" value="UniProtKB-SubCell"/>
</dbReference>
<feature type="compositionally biased region" description="Low complexity" evidence="8">
    <location>
        <begin position="16"/>
        <end position="31"/>
    </location>
</feature>
<evidence type="ECO:0000256" key="4">
    <source>
        <dbReference type="ARBA" id="ARBA00023015"/>
    </source>
</evidence>
<proteinExistence type="inferred from homology"/>
<keyword evidence="5" id="KW-0010">Activator</keyword>
<dbReference type="InterPro" id="IPR021990">
    <property type="entry name" value="Mediator_Med12_LCEWAV"/>
</dbReference>
<comment type="subcellular location">
    <subcellularLocation>
        <location evidence="1">Nucleus</location>
    </subcellularLocation>
</comment>
<protein>
    <recommendedName>
        <fullName evidence="9">Mediator complex subunit Med12 LCEWAV-domain domain-containing protein</fullName>
    </recommendedName>
</protein>
<evidence type="ECO:0000256" key="2">
    <source>
        <dbReference type="ARBA" id="ARBA00010289"/>
    </source>
</evidence>
<feature type="compositionally biased region" description="Pro residues" evidence="8">
    <location>
        <begin position="1"/>
        <end position="15"/>
    </location>
</feature>
<evidence type="ECO:0000313" key="10">
    <source>
        <dbReference type="EMBL" id="ETV90986.1"/>
    </source>
</evidence>
<feature type="compositionally biased region" description="Low complexity" evidence="8">
    <location>
        <begin position="56"/>
        <end position="72"/>
    </location>
</feature>
<dbReference type="RefSeq" id="XP_008880375.1">
    <property type="nucleotide sequence ID" value="XM_008882153.1"/>
</dbReference>
<feature type="domain" description="Mediator complex subunit Med12 LCEWAV-domain" evidence="9">
    <location>
        <begin position="690"/>
        <end position="821"/>
    </location>
</feature>
<keyword evidence="7" id="KW-0539">Nucleus</keyword>
<dbReference type="VEuPathDB" id="FungiDB:H310_14323"/>